<keyword evidence="2" id="KW-1185">Reference proteome</keyword>
<dbReference type="Proteomes" id="UP000044602">
    <property type="component" value="Unassembled WGS sequence"/>
</dbReference>
<evidence type="ECO:0000313" key="1">
    <source>
        <dbReference type="EMBL" id="CRK23706.1"/>
    </source>
</evidence>
<proteinExistence type="predicted"/>
<reference evidence="1 2" key="1">
    <citation type="submission" date="2015-05" db="EMBL/GenBank/DDBJ databases">
        <authorList>
            <person name="Wang D.B."/>
            <person name="Wang M."/>
        </authorList>
    </citation>
    <scope>NUCLEOTIDE SEQUENCE [LARGE SCALE GENOMIC DNA]</scope>
    <source>
        <strain evidence="1">VL1</strain>
    </source>
</reference>
<name>A0A0G4LNZ3_VERLO</name>
<evidence type="ECO:0000313" key="2">
    <source>
        <dbReference type="Proteomes" id="UP000044602"/>
    </source>
</evidence>
<dbReference type="EMBL" id="CVQH01016113">
    <property type="protein sequence ID" value="CRK23706.1"/>
    <property type="molecule type" value="Genomic_DNA"/>
</dbReference>
<gene>
    <name evidence="1" type="ORF">BN1708_013768</name>
</gene>
<organism evidence="1 2">
    <name type="scientific">Verticillium longisporum</name>
    <name type="common">Verticillium dahliae var. longisporum</name>
    <dbReference type="NCBI Taxonomy" id="100787"/>
    <lineage>
        <taxon>Eukaryota</taxon>
        <taxon>Fungi</taxon>
        <taxon>Dikarya</taxon>
        <taxon>Ascomycota</taxon>
        <taxon>Pezizomycotina</taxon>
        <taxon>Sordariomycetes</taxon>
        <taxon>Hypocreomycetidae</taxon>
        <taxon>Glomerellales</taxon>
        <taxon>Plectosphaerellaceae</taxon>
        <taxon>Verticillium</taxon>
    </lineage>
</organism>
<accession>A0A0G4LNZ3</accession>
<sequence>MVMARRTESRPQHGTSRLHRTLSAGAAALQEQAWYVNLRVQAFEAARVKLIDKSRQKLIPESPTLMGQLIVQVDEALAGWMGFASARYDDHNAFVTIRRSNCAGQEGRGWGTLAPHGSQLHEPGSNQYTVRCLREENMSKQ</sequence>
<dbReference type="AlphaFoldDB" id="A0A0G4LNZ3"/>
<feature type="non-terminal residue" evidence="1">
    <location>
        <position position="141"/>
    </location>
</feature>
<protein>
    <submittedName>
        <fullName evidence="1">Uncharacterized protein</fullName>
    </submittedName>
</protein>